<dbReference type="SUPFAM" id="SSF52540">
    <property type="entry name" value="P-loop containing nucleoside triphosphate hydrolases"/>
    <property type="match status" value="1"/>
</dbReference>
<name>A0AA36MZP7_9DINO</name>
<dbReference type="Proteomes" id="UP001178507">
    <property type="component" value="Unassembled WGS sequence"/>
</dbReference>
<dbReference type="PANTHER" id="PTHR47679">
    <property type="entry name" value="PROTEIN TORNADO 1"/>
    <property type="match status" value="1"/>
</dbReference>
<dbReference type="InterPro" id="IPR032171">
    <property type="entry name" value="COR-A"/>
</dbReference>
<gene>
    <name evidence="3" type="ORF">EVOR1521_LOCUS12168</name>
</gene>
<dbReference type="Pfam" id="PF16095">
    <property type="entry name" value="COR-A"/>
    <property type="match status" value="1"/>
</dbReference>
<evidence type="ECO:0000313" key="3">
    <source>
        <dbReference type="EMBL" id="CAJ1385591.1"/>
    </source>
</evidence>
<dbReference type="EMBL" id="CAUJNA010001258">
    <property type="protein sequence ID" value="CAJ1385591.1"/>
    <property type="molecule type" value="Genomic_DNA"/>
</dbReference>
<evidence type="ECO:0000313" key="4">
    <source>
        <dbReference type="Proteomes" id="UP001178507"/>
    </source>
</evidence>
<keyword evidence="1" id="KW-0677">Repeat</keyword>
<protein>
    <recommendedName>
        <fullName evidence="2">COR domain-containing protein</fullName>
    </recommendedName>
</protein>
<feature type="domain" description="COR" evidence="2">
    <location>
        <begin position="195"/>
        <end position="354"/>
    </location>
</feature>
<reference evidence="3" key="1">
    <citation type="submission" date="2023-08" db="EMBL/GenBank/DDBJ databases">
        <authorList>
            <person name="Chen Y."/>
            <person name="Shah S."/>
            <person name="Dougan E. K."/>
            <person name="Thang M."/>
            <person name="Chan C."/>
        </authorList>
    </citation>
    <scope>NUCLEOTIDE SEQUENCE</scope>
</reference>
<organism evidence="3 4">
    <name type="scientific">Effrenium voratum</name>
    <dbReference type="NCBI Taxonomy" id="2562239"/>
    <lineage>
        <taxon>Eukaryota</taxon>
        <taxon>Sar</taxon>
        <taxon>Alveolata</taxon>
        <taxon>Dinophyceae</taxon>
        <taxon>Suessiales</taxon>
        <taxon>Symbiodiniaceae</taxon>
        <taxon>Effrenium</taxon>
    </lineage>
</organism>
<sequence length="433" mass="47817">MPVDLVAKAVKSGQEDPDQVILQTWDFAGQEMFYSMAHVFITSPGIYVLVVNLAAWLDAVAAPEPMCSCGLPLELSDSLDFWLAAVLVHAPDARLIIVGSHDDMIPSKLSSVVRERVNNYLMQRLDNPAFHSRLHVNEEEQLLFFPVDNSRSTDAGRGVARLRRALDQLALEAAEEAGWIPTRWAQFFSVLTSRRSAEAEAKRMHYVTLEELKELAQRFGIMGTELDSFLALFHGLGQLLYFRGSPGVVLEPQWLLDAMAQVVGCPRVLQRHSHDTAALWQRGELSAKLLASLWSTERSPQATSGGIFQRLRMVAKSERDEETLRAFLEHFGLLVPVPSTGLSGARSWLVPSLLPKRNHPAAGPAEALGKASLFFDFHGALRQLLPSLLPRLFAELQKSEDLSSQVKMVLPGLLGLLHEVSGAADLRDSGVGF</sequence>
<dbReference type="AlphaFoldDB" id="A0AA36MZP7"/>
<evidence type="ECO:0000259" key="2">
    <source>
        <dbReference type="Pfam" id="PF16095"/>
    </source>
</evidence>
<accession>A0AA36MZP7</accession>
<dbReference type="Gene3D" id="3.30.70.1390">
    <property type="entry name" value="ROC domain from the Parkinson's disease-associated leucine-rich repeat kinase 2"/>
    <property type="match status" value="1"/>
</dbReference>
<dbReference type="InterPro" id="IPR027417">
    <property type="entry name" value="P-loop_NTPase"/>
</dbReference>
<dbReference type="Pfam" id="PF08477">
    <property type="entry name" value="Roc"/>
    <property type="match status" value="1"/>
</dbReference>
<dbReference type="Gene3D" id="3.40.50.300">
    <property type="entry name" value="P-loop containing nucleotide triphosphate hydrolases"/>
    <property type="match status" value="1"/>
</dbReference>
<dbReference type="PANTHER" id="PTHR47679:SF2">
    <property type="entry name" value="C-TERMINAL OF ROC (COR) DOMAIN-CONTAINING PROTEIN"/>
    <property type="match status" value="1"/>
</dbReference>
<comment type="caution">
    <text evidence="3">The sequence shown here is derived from an EMBL/GenBank/DDBJ whole genome shotgun (WGS) entry which is preliminary data.</text>
</comment>
<proteinExistence type="predicted"/>
<keyword evidence="4" id="KW-1185">Reference proteome</keyword>
<evidence type="ECO:0000256" key="1">
    <source>
        <dbReference type="ARBA" id="ARBA00022737"/>
    </source>
</evidence>